<evidence type="ECO:0000256" key="1">
    <source>
        <dbReference type="SAM" id="MobiDB-lite"/>
    </source>
</evidence>
<proteinExistence type="predicted"/>
<gene>
    <name evidence="2" type="ORF">HK105_206119</name>
</gene>
<dbReference type="Proteomes" id="UP001527925">
    <property type="component" value="Unassembled WGS sequence"/>
</dbReference>
<protein>
    <submittedName>
        <fullName evidence="2">Uncharacterized protein</fullName>
    </submittedName>
</protein>
<organism evidence="2 3">
    <name type="scientific">Polyrhizophydium stewartii</name>
    <dbReference type="NCBI Taxonomy" id="2732419"/>
    <lineage>
        <taxon>Eukaryota</taxon>
        <taxon>Fungi</taxon>
        <taxon>Fungi incertae sedis</taxon>
        <taxon>Chytridiomycota</taxon>
        <taxon>Chytridiomycota incertae sedis</taxon>
        <taxon>Chytridiomycetes</taxon>
        <taxon>Rhizophydiales</taxon>
        <taxon>Rhizophydiales incertae sedis</taxon>
        <taxon>Polyrhizophydium</taxon>
    </lineage>
</organism>
<evidence type="ECO:0000313" key="2">
    <source>
        <dbReference type="EMBL" id="KAL2914347.1"/>
    </source>
</evidence>
<feature type="compositionally biased region" description="Basic and acidic residues" evidence="1">
    <location>
        <begin position="84"/>
        <end position="106"/>
    </location>
</feature>
<keyword evidence="3" id="KW-1185">Reference proteome</keyword>
<dbReference type="EMBL" id="JADGIZ020000034">
    <property type="protein sequence ID" value="KAL2914347.1"/>
    <property type="molecule type" value="Genomic_DNA"/>
</dbReference>
<sequence length="540" mass="62260">MTRRQNQRLSSILSIINGTAEHSHHTVRTAWAEQDEEIDDFSESANYRAMFEKNLQDIYRLLELARSVNHKLGSEGDSSAAGIQRDEDHSASKQRRDVAESPETTRRGGYSASPLPASPNAAAAAAFEAQNPEKRALAGRKPMRAIMQELAKRLQILKTNPIEWEALQSKIAAYRQASQKRMLSNEMGAVRHNKKTAKTLVPEVRHEIIAKRKIRNQVHRDEVLSKKHEIDESVQTQKQEALRRKEEAAARNLVREKESGGKAQAVQTKWFIIVVVATRVQMAKSLLQEENARRLGNLQRYHAALVLQRSYRAWKEAKIQKLRRSALRIISRAFRRFYPKWRQNRIRKSANIIQSFFKEVYDVSKLLKIVKRYRLSVITAQRHSRAFLQIRNAQLNAMSLYWDKLEGLWWSQRNKTSQADLEDKKAKKKKKSKKDDAADKITVKIPEEIKQRVLLENLLARRKLHRKALEEASTAIAAYNEDIKVCARLKPDPCKSKLTRAIQKRLFLIKDQSEHASKAPKLPIFKARHIYACIALEASI</sequence>
<name>A0ABR4N480_9FUNG</name>
<evidence type="ECO:0000313" key="3">
    <source>
        <dbReference type="Proteomes" id="UP001527925"/>
    </source>
</evidence>
<accession>A0ABR4N480</accession>
<feature type="compositionally biased region" description="Low complexity" evidence="1">
    <location>
        <begin position="111"/>
        <end position="126"/>
    </location>
</feature>
<comment type="caution">
    <text evidence="2">The sequence shown here is derived from an EMBL/GenBank/DDBJ whole genome shotgun (WGS) entry which is preliminary data.</text>
</comment>
<feature type="region of interest" description="Disordered" evidence="1">
    <location>
        <begin position="72"/>
        <end position="135"/>
    </location>
</feature>
<reference evidence="2 3" key="1">
    <citation type="submission" date="2023-09" db="EMBL/GenBank/DDBJ databases">
        <title>Pangenome analysis of Batrachochytrium dendrobatidis and related Chytrids.</title>
        <authorList>
            <person name="Yacoub M.N."/>
            <person name="Stajich J.E."/>
            <person name="James T.Y."/>
        </authorList>
    </citation>
    <scope>NUCLEOTIDE SEQUENCE [LARGE SCALE GENOMIC DNA]</scope>
    <source>
        <strain evidence="2 3">JEL0888</strain>
    </source>
</reference>